<organism evidence="2 3">
    <name type="scientific">Microbacterium hominis</name>
    <dbReference type="NCBI Taxonomy" id="162426"/>
    <lineage>
        <taxon>Bacteria</taxon>
        <taxon>Bacillati</taxon>
        <taxon>Actinomycetota</taxon>
        <taxon>Actinomycetes</taxon>
        <taxon>Micrococcales</taxon>
        <taxon>Microbacteriaceae</taxon>
        <taxon>Microbacterium</taxon>
    </lineage>
</organism>
<feature type="compositionally biased region" description="Basic and acidic residues" evidence="1">
    <location>
        <begin position="54"/>
        <end position="81"/>
    </location>
</feature>
<dbReference type="AlphaFoldDB" id="A0A0B4C643"/>
<reference evidence="2 3" key="1">
    <citation type="submission" date="2014-12" db="EMBL/GenBank/DDBJ databases">
        <title>Genome sequencing of Microbacterium hominis TPW29.</title>
        <authorList>
            <person name="Tan P.W."/>
            <person name="Chan K.-G."/>
        </authorList>
    </citation>
    <scope>NUCLEOTIDE SEQUENCE [LARGE SCALE GENOMIC DNA]</scope>
    <source>
        <strain evidence="2 3">TPW29</strain>
    </source>
</reference>
<evidence type="ECO:0000256" key="1">
    <source>
        <dbReference type="SAM" id="MobiDB-lite"/>
    </source>
</evidence>
<comment type="caution">
    <text evidence="2">The sequence shown here is derived from an EMBL/GenBank/DDBJ whole genome shotgun (WGS) entry which is preliminary data.</text>
</comment>
<dbReference type="EMBL" id="JWSZ01000017">
    <property type="protein sequence ID" value="KIC56509.1"/>
    <property type="molecule type" value="Genomic_DNA"/>
</dbReference>
<dbReference type="RefSeq" id="WP_039416660.1">
    <property type="nucleotide sequence ID" value="NZ_JWSZ01000017.1"/>
</dbReference>
<evidence type="ECO:0000313" key="2">
    <source>
        <dbReference type="EMBL" id="KIC56509.1"/>
    </source>
</evidence>
<protein>
    <submittedName>
        <fullName evidence="2">Uncharacterized protein</fullName>
    </submittedName>
</protein>
<evidence type="ECO:0000313" key="3">
    <source>
        <dbReference type="Proteomes" id="UP000031202"/>
    </source>
</evidence>
<accession>A0A0B4C643</accession>
<sequence length="81" mass="8696">MPCAQRSGVEPEPGERLGAVAENDDVRAGEQTVEASPIVGGIEIEDSAAPRGARLPEAKREADRPRRDPRAAPRRTDLRPA</sequence>
<gene>
    <name evidence="2" type="ORF">RM52_12840</name>
</gene>
<dbReference type="Proteomes" id="UP000031202">
    <property type="component" value="Unassembled WGS sequence"/>
</dbReference>
<name>A0A0B4C643_9MICO</name>
<feature type="region of interest" description="Disordered" evidence="1">
    <location>
        <begin position="1"/>
        <end position="81"/>
    </location>
</feature>
<proteinExistence type="predicted"/>